<comment type="similarity">
    <text evidence="1">Belongs to the UPF0047 family.</text>
</comment>
<name>A0A2M7RFV1_9BACT</name>
<accession>A0A2M7RFV1</accession>
<dbReference type="InterPro" id="IPR035917">
    <property type="entry name" value="YjbQ-like_sf"/>
</dbReference>
<dbReference type="Proteomes" id="UP000230779">
    <property type="component" value="Unassembled WGS sequence"/>
</dbReference>
<evidence type="ECO:0000256" key="1">
    <source>
        <dbReference type="ARBA" id="ARBA00005534"/>
    </source>
</evidence>
<proteinExistence type="inferred from homology"/>
<dbReference type="InterPro" id="IPR001602">
    <property type="entry name" value="UPF0047_YjbQ-like"/>
</dbReference>
<dbReference type="PIRSF" id="PIRSF004681">
    <property type="entry name" value="UCP004681"/>
    <property type="match status" value="1"/>
</dbReference>
<dbReference type="EMBL" id="PFMD01000080">
    <property type="protein sequence ID" value="PIY95467.1"/>
    <property type="molecule type" value="Genomic_DNA"/>
</dbReference>
<dbReference type="NCBIfam" id="TIGR00149">
    <property type="entry name" value="TIGR00149_YjbQ"/>
    <property type="match status" value="1"/>
</dbReference>
<dbReference type="PANTHER" id="PTHR30615:SF8">
    <property type="entry name" value="UPF0047 PROTEIN C4A8.02C"/>
    <property type="match status" value="1"/>
</dbReference>
<reference evidence="2 3" key="1">
    <citation type="submission" date="2017-09" db="EMBL/GenBank/DDBJ databases">
        <title>Depth-based differentiation of microbial function through sediment-hosted aquifers and enrichment of novel symbionts in the deep terrestrial subsurface.</title>
        <authorList>
            <person name="Probst A.J."/>
            <person name="Ladd B."/>
            <person name="Jarett J.K."/>
            <person name="Geller-Mcgrath D.E."/>
            <person name="Sieber C.M."/>
            <person name="Emerson J.B."/>
            <person name="Anantharaman K."/>
            <person name="Thomas B.C."/>
            <person name="Malmstrom R."/>
            <person name="Stieglmeier M."/>
            <person name="Klingl A."/>
            <person name="Woyke T."/>
            <person name="Ryan C.M."/>
            <person name="Banfield J.F."/>
        </authorList>
    </citation>
    <scope>NUCLEOTIDE SEQUENCE [LARGE SCALE GENOMIC DNA]</scope>
    <source>
        <strain evidence="2">CG_4_10_14_0_8_um_filter_42_10</strain>
    </source>
</reference>
<evidence type="ECO:0000313" key="2">
    <source>
        <dbReference type="EMBL" id="PIY95467.1"/>
    </source>
</evidence>
<sequence length="150" mass="16729">MKIVHTTLVVETGAAVDIRNITEPVQKVVAQSGIQNGVVTVYVRHTTAAIRINEQEDGFLKDLKRLLTQLVPEKGEYQHDDFATRDPGTMHGSEERCNGHAHLQQIIAGNTSETIPLRDGQLLLGEWQKILLIELSDPRKREVVITVMGE</sequence>
<comment type="caution">
    <text evidence="2">The sequence shown here is derived from an EMBL/GenBank/DDBJ whole genome shotgun (WGS) entry which is preliminary data.</text>
</comment>
<dbReference type="PANTHER" id="PTHR30615">
    <property type="entry name" value="UNCHARACTERIZED PROTEIN YJBQ-RELATED"/>
    <property type="match status" value="1"/>
</dbReference>
<dbReference type="SUPFAM" id="SSF111038">
    <property type="entry name" value="YjbQ-like"/>
    <property type="match status" value="1"/>
</dbReference>
<dbReference type="Gene3D" id="2.60.120.460">
    <property type="entry name" value="YjbQ-like"/>
    <property type="match status" value="1"/>
</dbReference>
<organism evidence="2 3">
    <name type="scientific">Candidatus Kerfeldbacteria bacterium CG_4_10_14_0_8_um_filter_42_10</name>
    <dbReference type="NCBI Taxonomy" id="2014248"/>
    <lineage>
        <taxon>Bacteria</taxon>
        <taxon>Candidatus Kerfeldiibacteriota</taxon>
    </lineage>
</organism>
<evidence type="ECO:0000313" key="3">
    <source>
        <dbReference type="Proteomes" id="UP000230779"/>
    </source>
</evidence>
<dbReference type="Pfam" id="PF01894">
    <property type="entry name" value="YjbQ"/>
    <property type="match status" value="1"/>
</dbReference>
<gene>
    <name evidence="2" type="ORF">COY66_06750</name>
</gene>
<protein>
    <submittedName>
        <fullName evidence="2">Secondary thiamine-phosphate synthase enzyme</fullName>
    </submittedName>
</protein>
<dbReference type="AlphaFoldDB" id="A0A2M7RFV1"/>